<dbReference type="Proteomes" id="UP000008827">
    <property type="component" value="Chromosome 1"/>
</dbReference>
<feature type="compositionally biased region" description="Basic and acidic residues" evidence="1">
    <location>
        <begin position="249"/>
        <end position="267"/>
    </location>
</feature>
<name>A0A0R0LDY5_SOYBN</name>
<proteinExistence type="predicted"/>
<protein>
    <submittedName>
        <fullName evidence="2 3">Uncharacterized protein</fullName>
    </submittedName>
</protein>
<feature type="compositionally biased region" description="Basic and acidic residues" evidence="1">
    <location>
        <begin position="129"/>
        <end position="150"/>
    </location>
</feature>
<dbReference type="EMBL" id="CM000834">
    <property type="protein sequence ID" value="KRH77180.1"/>
    <property type="molecule type" value="Genomic_DNA"/>
</dbReference>
<evidence type="ECO:0000256" key="1">
    <source>
        <dbReference type="SAM" id="MobiDB-lite"/>
    </source>
</evidence>
<dbReference type="PANTHER" id="PTHR33700">
    <property type="entry name" value="MYB-LIKE PROTEIN X"/>
    <property type="match status" value="1"/>
</dbReference>
<feature type="region of interest" description="Disordered" evidence="1">
    <location>
        <begin position="1"/>
        <end position="307"/>
    </location>
</feature>
<feature type="compositionally biased region" description="Basic and acidic residues" evidence="1">
    <location>
        <begin position="25"/>
        <end position="36"/>
    </location>
</feature>
<reference evidence="2 3" key="1">
    <citation type="journal article" date="2010" name="Nature">
        <title>Genome sequence of the palaeopolyploid soybean.</title>
        <authorList>
            <person name="Schmutz J."/>
            <person name="Cannon S.B."/>
            <person name="Schlueter J."/>
            <person name="Ma J."/>
            <person name="Mitros T."/>
            <person name="Nelson W."/>
            <person name="Hyten D.L."/>
            <person name="Song Q."/>
            <person name="Thelen J.J."/>
            <person name="Cheng J."/>
            <person name="Xu D."/>
            <person name="Hellsten U."/>
            <person name="May G.D."/>
            <person name="Yu Y."/>
            <person name="Sakurai T."/>
            <person name="Umezawa T."/>
            <person name="Bhattacharyya M.K."/>
            <person name="Sandhu D."/>
            <person name="Valliyodan B."/>
            <person name="Lindquist E."/>
            <person name="Peto M."/>
            <person name="Grant D."/>
            <person name="Shu S."/>
            <person name="Goodstein D."/>
            <person name="Barry K."/>
            <person name="Futrell-Griggs M."/>
            <person name="Abernathy B."/>
            <person name="Du J."/>
            <person name="Tian Z."/>
            <person name="Zhu L."/>
            <person name="Gill N."/>
            <person name="Joshi T."/>
            <person name="Libault M."/>
            <person name="Sethuraman A."/>
            <person name="Zhang X.-C."/>
            <person name="Shinozaki K."/>
            <person name="Nguyen H.T."/>
            <person name="Wing R.A."/>
            <person name="Cregan P."/>
            <person name="Specht J."/>
            <person name="Grimwood J."/>
            <person name="Rokhsar D."/>
            <person name="Stacey G."/>
            <person name="Shoemaker R.C."/>
            <person name="Jackson S.A."/>
        </authorList>
    </citation>
    <scope>NUCLEOTIDE SEQUENCE [LARGE SCALE GENOMIC DNA]</scope>
    <source>
        <strain evidence="3">cv. Williams 82</strain>
        <tissue evidence="2">Callus</tissue>
    </source>
</reference>
<reference evidence="3" key="2">
    <citation type="submission" date="2018-02" db="UniProtKB">
        <authorList>
            <consortium name="EnsemblPlants"/>
        </authorList>
    </citation>
    <scope>IDENTIFICATION</scope>
    <source>
        <strain evidence="3">Williams 82</strain>
    </source>
</reference>
<dbReference type="EnsemblPlants" id="KRH77180">
    <property type="protein sequence ID" value="KRH77180"/>
    <property type="gene ID" value="GLYMA_01G197200"/>
</dbReference>
<dbReference type="Gramene" id="KRH77180">
    <property type="protein sequence ID" value="KRH77180"/>
    <property type="gene ID" value="GLYMA_01G197200"/>
</dbReference>
<feature type="compositionally biased region" description="Basic and acidic residues" evidence="1">
    <location>
        <begin position="189"/>
        <end position="211"/>
    </location>
</feature>
<dbReference type="PANTHER" id="PTHR33700:SF22">
    <property type="entry name" value="PROTEIN, PUTATIVE-RELATED"/>
    <property type="match status" value="1"/>
</dbReference>
<dbReference type="OrthoDB" id="1928179at2759"/>
<evidence type="ECO:0000313" key="4">
    <source>
        <dbReference type="Proteomes" id="UP000008827"/>
    </source>
</evidence>
<evidence type="ECO:0000313" key="2">
    <source>
        <dbReference type="EMBL" id="KRH77180.1"/>
    </source>
</evidence>
<gene>
    <name evidence="2" type="ORF">GLYMA_01G197200</name>
</gene>
<feature type="compositionally biased region" description="Polar residues" evidence="1">
    <location>
        <begin position="282"/>
        <end position="307"/>
    </location>
</feature>
<reference evidence="2" key="3">
    <citation type="submission" date="2018-07" db="EMBL/GenBank/DDBJ databases">
        <title>WGS assembly of Glycine max.</title>
        <authorList>
            <person name="Schmutz J."/>
            <person name="Cannon S."/>
            <person name="Schlueter J."/>
            <person name="Ma J."/>
            <person name="Mitros T."/>
            <person name="Nelson W."/>
            <person name="Hyten D."/>
            <person name="Song Q."/>
            <person name="Thelen J."/>
            <person name="Cheng J."/>
            <person name="Xu D."/>
            <person name="Hellsten U."/>
            <person name="May G."/>
            <person name="Yu Y."/>
            <person name="Sakurai T."/>
            <person name="Umezawa T."/>
            <person name="Bhattacharyya M."/>
            <person name="Sandhu D."/>
            <person name="Valliyodan B."/>
            <person name="Lindquist E."/>
            <person name="Peto M."/>
            <person name="Grant D."/>
            <person name="Shu S."/>
            <person name="Goodstein D."/>
            <person name="Barry K."/>
            <person name="Futrell-Griggs M."/>
            <person name="Abernathy B."/>
            <person name="Du J."/>
            <person name="Tian Z."/>
            <person name="Zhu L."/>
            <person name="Gill N."/>
            <person name="Joshi T."/>
            <person name="Libault M."/>
            <person name="Sethuraman A."/>
            <person name="Zhang X."/>
            <person name="Shinozaki K."/>
            <person name="Nguyen H."/>
            <person name="Wing R."/>
            <person name="Cregan P."/>
            <person name="Specht J."/>
            <person name="Grimwood J."/>
            <person name="Rokhsar D."/>
            <person name="Stacey G."/>
            <person name="Shoemaker R."/>
            <person name="Jackson S."/>
        </authorList>
    </citation>
    <scope>NUCLEOTIDE SEQUENCE</scope>
    <source>
        <tissue evidence="2">Callus</tissue>
    </source>
</reference>
<sequence>MQRLQVQHSREKKRSYGEATTADNEVVKLGRKDPHPNVEQSSILDATRDKEETDEEQNEHEKQKKTDNVTGMENEILKQKNEQNNNEEKSEHRKDPVDQDTEENSKQRNIWRNHKQEDKEESITTQNDQIREVDSFEDRVQDKNSERNNEEAEEENYASNEGLNKTKKSDRRENNEFELESQTNGTELVHVHLKEREMVASENQAEKKNDSQKSSITDSDKREQEPNKPPSDHVEALHLHNGTNTTSNRTEKQLETSENSKVKDSIFHNKTLSDAAVEQVDSILTNSSGAHERNVTNGEYSGKANAN</sequence>
<dbReference type="AlphaFoldDB" id="A0A0R0LDY5"/>
<evidence type="ECO:0000313" key="3">
    <source>
        <dbReference type="EnsemblPlants" id="KRH77180"/>
    </source>
</evidence>
<feature type="compositionally biased region" description="Basic and acidic residues" evidence="1">
    <location>
        <begin position="75"/>
        <end position="97"/>
    </location>
</feature>
<accession>A0A0R0LDY5</accession>
<feature type="compositionally biased region" description="Basic and acidic residues" evidence="1">
    <location>
        <begin position="218"/>
        <end position="238"/>
    </location>
</feature>
<dbReference type="InParanoid" id="A0A0R0LDY5"/>
<keyword evidence="4" id="KW-1185">Reference proteome</keyword>
<organism evidence="2">
    <name type="scientific">Glycine max</name>
    <name type="common">Soybean</name>
    <name type="synonym">Glycine hispida</name>
    <dbReference type="NCBI Taxonomy" id="3847"/>
    <lineage>
        <taxon>Eukaryota</taxon>
        <taxon>Viridiplantae</taxon>
        <taxon>Streptophyta</taxon>
        <taxon>Embryophyta</taxon>
        <taxon>Tracheophyta</taxon>
        <taxon>Spermatophyta</taxon>
        <taxon>Magnoliopsida</taxon>
        <taxon>eudicotyledons</taxon>
        <taxon>Gunneridae</taxon>
        <taxon>Pentapetalae</taxon>
        <taxon>rosids</taxon>
        <taxon>fabids</taxon>
        <taxon>Fabales</taxon>
        <taxon>Fabaceae</taxon>
        <taxon>Papilionoideae</taxon>
        <taxon>50 kb inversion clade</taxon>
        <taxon>NPAAA clade</taxon>
        <taxon>indigoferoid/millettioid clade</taxon>
        <taxon>Phaseoleae</taxon>
        <taxon>Glycine</taxon>
        <taxon>Glycine subgen. Soja</taxon>
    </lineage>
</organism>